<dbReference type="GO" id="GO:0051920">
    <property type="term" value="F:peroxiredoxin activity"/>
    <property type="evidence" value="ECO:0007669"/>
    <property type="project" value="InterPro"/>
</dbReference>
<evidence type="ECO:0000313" key="8">
    <source>
        <dbReference type="EMBL" id="SKA99468.1"/>
    </source>
</evidence>
<gene>
    <name evidence="6" type="primary">ahpD</name>
    <name evidence="8" type="ORF">SAMN02745166_02949</name>
</gene>
<dbReference type="InterPro" id="IPR004675">
    <property type="entry name" value="AhpD_core"/>
</dbReference>
<protein>
    <recommendedName>
        <fullName evidence="6">Alkyl hydroperoxide reductase AhpD</fullName>
        <ecNumber evidence="6">1.11.1.28</ecNumber>
    </recommendedName>
    <alternativeName>
        <fullName evidence="6">Alkylhydroperoxidase AhpD</fullName>
    </alternativeName>
</protein>
<evidence type="ECO:0000256" key="4">
    <source>
        <dbReference type="ARBA" id="ARBA00023157"/>
    </source>
</evidence>
<keyword evidence="2 6" id="KW-0049">Antioxidant</keyword>
<evidence type="ECO:0000256" key="2">
    <source>
        <dbReference type="ARBA" id="ARBA00022862"/>
    </source>
</evidence>
<keyword evidence="1 6" id="KW-0575">Peroxidase</keyword>
<keyword evidence="9" id="KW-1185">Reference proteome</keyword>
<dbReference type="NCBIfam" id="TIGR00778">
    <property type="entry name" value="ahpD_dom"/>
    <property type="match status" value="1"/>
</dbReference>
<comment type="function">
    <text evidence="6">Antioxidant protein with alkyl hydroperoxidase activity. Required for the reduction of the AhpC active site cysteine residues and for the regeneration of the AhpC enzyme activity.</text>
</comment>
<comment type="catalytic activity">
    <reaction evidence="6">
        <text>N(6)-[(R)-dihydrolipoyl]-L-lysyl-[lipoyl-carrier protein] + a hydroperoxide = N(6)-[(R)-lipoyl]-L-lysyl-[lipoyl-carrier protein] + an alcohol + H2O</text>
        <dbReference type="Rhea" id="RHEA:62636"/>
        <dbReference type="Rhea" id="RHEA-COMP:10502"/>
        <dbReference type="Rhea" id="RHEA-COMP:16355"/>
        <dbReference type="ChEBI" id="CHEBI:15377"/>
        <dbReference type="ChEBI" id="CHEBI:30879"/>
        <dbReference type="ChEBI" id="CHEBI:35924"/>
        <dbReference type="ChEBI" id="CHEBI:83099"/>
        <dbReference type="ChEBI" id="CHEBI:83100"/>
        <dbReference type="EC" id="1.11.1.28"/>
    </reaction>
</comment>
<dbReference type="Proteomes" id="UP000190774">
    <property type="component" value="Unassembled WGS sequence"/>
</dbReference>
<dbReference type="InterPro" id="IPR004674">
    <property type="entry name" value="AhpD"/>
</dbReference>
<dbReference type="PANTHER" id="PTHR33930">
    <property type="entry name" value="ALKYL HYDROPEROXIDE REDUCTASE AHPD"/>
    <property type="match status" value="1"/>
</dbReference>
<dbReference type="InterPro" id="IPR029032">
    <property type="entry name" value="AhpD-like"/>
</dbReference>
<sequence>MSQIDLLRDKLPEAAKDLRLNLQTVLRPENLTSDQVWGVALASVYFIGHAELRDAVLADATAAGIPEAVIDDAKASASIMGMNTVYYRFRHLVEKPSYATMPARLRMMRMGQPQTDKVSFELMSMACAALAGCGMCITAHEATLTQHGVSEAAVHDSVRIAAVLQGAAVALGIVA</sequence>
<dbReference type="OrthoDB" id="9801997at2"/>
<keyword evidence="3 6" id="KW-0560">Oxidoreductase</keyword>
<dbReference type="PANTHER" id="PTHR33930:SF7">
    <property type="entry name" value="ALKYL HYDROPEROXIDE REDUCTASE AHPD"/>
    <property type="match status" value="1"/>
</dbReference>
<feature type="domain" description="Carboxymuconolactone decarboxylase-like" evidence="7">
    <location>
        <begin position="97"/>
        <end position="170"/>
    </location>
</feature>
<dbReference type="EMBL" id="FUYE01000009">
    <property type="protein sequence ID" value="SKA99468.1"/>
    <property type="molecule type" value="Genomic_DNA"/>
</dbReference>
<feature type="disulfide bond" evidence="6">
    <location>
        <begin position="133"/>
        <end position="136"/>
    </location>
</feature>
<dbReference type="HAMAP" id="MF_01676">
    <property type="entry name" value="AhpD"/>
    <property type="match status" value="1"/>
</dbReference>
<evidence type="ECO:0000313" key="9">
    <source>
        <dbReference type="Proteomes" id="UP000190774"/>
    </source>
</evidence>
<evidence type="ECO:0000256" key="3">
    <source>
        <dbReference type="ARBA" id="ARBA00023002"/>
    </source>
</evidence>
<feature type="active site" description="Proton donor" evidence="6">
    <location>
        <position position="133"/>
    </location>
</feature>
<comment type="similarity">
    <text evidence="6">Belongs to the AhpD family.</text>
</comment>
<accession>A0A1T4YD58</accession>
<dbReference type="GO" id="GO:0032843">
    <property type="term" value="F:hydroperoxide reductase activity"/>
    <property type="evidence" value="ECO:0007669"/>
    <property type="project" value="InterPro"/>
</dbReference>
<dbReference type="AlphaFoldDB" id="A0A1T4YD58"/>
<dbReference type="STRING" id="48467.SAMN02745166_02949"/>
<dbReference type="InterPro" id="IPR003779">
    <property type="entry name" value="CMD-like"/>
</dbReference>
<name>A0A1T4YD58_9BACT</name>
<feature type="disulfide bond" description="Interchain (with AhpC); in linked form" evidence="6">
    <location>
        <position position="136"/>
    </location>
</feature>
<dbReference type="SUPFAM" id="SSF69118">
    <property type="entry name" value="AhpD-like"/>
    <property type="match status" value="1"/>
</dbReference>
<evidence type="ECO:0000259" key="7">
    <source>
        <dbReference type="Pfam" id="PF02627"/>
    </source>
</evidence>
<dbReference type="EC" id="1.11.1.28" evidence="6"/>
<organism evidence="8 9">
    <name type="scientific">Prosthecobacter debontii</name>
    <dbReference type="NCBI Taxonomy" id="48467"/>
    <lineage>
        <taxon>Bacteria</taxon>
        <taxon>Pseudomonadati</taxon>
        <taxon>Verrucomicrobiota</taxon>
        <taxon>Verrucomicrobiia</taxon>
        <taxon>Verrucomicrobiales</taxon>
        <taxon>Verrucomicrobiaceae</taxon>
        <taxon>Prosthecobacter</taxon>
    </lineage>
</organism>
<dbReference type="GO" id="GO:0006979">
    <property type="term" value="P:response to oxidative stress"/>
    <property type="evidence" value="ECO:0007669"/>
    <property type="project" value="InterPro"/>
</dbReference>
<dbReference type="Gene3D" id="1.20.1290.10">
    <property type="entry name" value="AhpD-like"/>
    <property type="match status" value="1"/>
</dbReference>
<dbReference type="GO" id="GO:0045454">
    <property type="term" value="P:cell redox homeostasis"/>
    <property type="evidence" value="ECO:0007669"/>
    <property type="project" value="TreeGrafter"/>
</dbReference>
<dbReference type="RefSeq" id="WP_078814127.1">
    <property type="nucleotide sequence ID" value="NZ_FUYE01000009.1"/>
</dbReference>
<evidence type="ECO:0000256" key="5">
    <source>
        <dbReference type="ARBA" id="ARBA00023284"/>
    </source>
</evidence>
<keyword evidence="5 6" id="KW-0676">Redox-active center</keyword>
<proteinExistence type="inferred from homology"/>
<feature type="active site" description="Cysteine sulfenic acid (-SOH) intermediate" evidence="6">
    <location>
        <position position="136"/>
    </location>
</feature>
<evidence type="ECO:0000256" key="6">
    <source>
        <dbReference type="HAMAP-Rule" id="MF_01676"/>
    </source>
</evidence>
<dbReference type="Pfam" id="PF02627">
    <property type="entry name" value="CMD"/>
    <property type="match status" value="1"/>
</dbReference>
<evidence type="ECO:0000256" key="1">
    <source>
        <dbReference type="ARBA" id="ARBA00022559"/>
    </source>
</evidence>
<dbReference type="GO" id="GO:0015036">
    <property type="term" value="F:disulfide oxidoreductase activity"/>
    <property type="evidence" value="ECO:0007669"/>
    <property type="project" value="TreeGrafter"/>
</dbReference>
<reference evidence="9" key="1">
    <citation type="submission" date="2017-02" db="EMBL/GenBank/DDBJ databases">
        <authorList>
            <person name="Varghese N."/>
            <person name="Submissions S."/>
        </authorList>
    </citation>
    <scope>NUCLEOTIDE SEQUENCE [LARGE SCALE GENOMIC DNA]</scope>
    <source>
        <strain evidence="9">ATCC 700200</strain>
    </source>
</reference>
<keyword evidence="4 6" id="KW-1015">Disulfide bond</keyword>